<reference evidence="3" key="1">
    <citation type="submission" date="2017-03" db="EMBL/GenBank/DDBJ databases">
        <title>Phytopthora megakarya and P. palmivora, two closely related causual agents of cacao black pod achieved similar genome size and gene model numbers by different mechanisms.</title>
        <authorList>
            <person name="Ali S."/>
            <person name="Shao J."/>
            <person name="Larry D.J."/>
            <person name="Kronmiller B."/>
            <person name="Shen D."/>
            <person name="Strem M.D."/>
            <person name="Melnick R.L."/>
            <person name="Guiltinan M.J."/>
            <person name="Tyler B.M."/>
            <person name="Meinhardt L.W."/>
            <person name="Bailey B.A."/>
        </authorList>
    </citation>
    <scope>NUCLEOTIDE SEQUENCE [LARGE SCALE GENOMIC DNA]</scope>
    <source>
        <strain evidence="3">zdho120</strain>
    </source>
</reference>
<dbReference type="InterPro" id="IPR048324">
    <property type="entry name" value="ZSWIM1-3_RNaseH-like"/>
</dbReference>
<dbReference type="InterPro" id="IPR052579">
    <property type="entry name" value="Zinc_finger_SWIM"/>
</dbReference>
<accession>A0A225VEJ0</accession>
<keyword evidence="3" id="KW-1185">Reference proteome</keyword>
<evidence type="ECO:0000313" key="3">
    <source>
        <dbReference type="Proteomes" id="UP000198211"/>
    </source>
</evidence>
<name>A0A225VEJ0_9STRA</name>
<dbReference type="Pfam" id="PF21056">
    <property type="entry name" value="ZSWIM1-3_RNaseH-like"/>
    <property type="match status" value="1"/>
</dbReference>
<proteinExistence type="predicted"/>
<comment type="caution">
    <text evidence="2">The sequence shown here is derived from an EMBL/GenBank/DDBJ whole genome shotgun (WGS) entry which is preliminary data.</text>
</comment>
<dbReference type="EMBL" id="NBNE01005331">
    <property type="protein sequence ID" value="OWZ03785.1"/>
    <property type="molecule type" value="Genomic_DNA"/>
</dbReference>
<dbReference type="STRING" id="4795.A0A225VEJ0"/>
<dbReference type="PANTHER" id="PTHR31569:SF4">
    <property type="entry name" value="SWIM-TYPE DOMAIN-CONTAINING PROTEIN"/>
    <property type="match status" value="1"/>
</dbReference>
<gene>
    <name evidence="2" type="ORF">PHMEG_00024425</name>
</gene>
<dbReference type="OrthoDB" id="111802at2759"/>
<dbReference type="Proteomes" id="UP000198211">
    <property type="component" value="Unassembled WGS sequence"/>
</dbReference>
<evidence type="ECO:0000313" key="2">
    <source>
        <dbReference type="EMBL" id="OWZ03785.1"/>
    </source>
</evidence>
<protein>
    <recommendedName>
        <fullName evidence="1">ZSWIM1/3 RNaseH-like domain-containing protein</fullName>
    </recommendedName>
</protein>
<dbReference type="AlphaFoldDB" id="A0A225VEJ0"/>
<sequence length="227" mass="26373">MLVPGVWVVYSKTRVCTHGQTYEPRGNGKRVHNSVRDTKCTVRVNARVTATSNEEAFQTFPEVITVDTTHDTNSNRYKLFSFVVHDVFVKGQYVHYALVQTEHMVNLRRVMEIFKSNNPEWTKVRVVITDKAFHEKKVLLEIFPKAHQLFCQWHVLTWLKKQAGRLAPNVKKEVKSLIRLLVYAESTQGYEDAKVALLEQLGGDSSHPLYKTFQDNWDSSQEEWVTY</sequence>
<organism evidence="2 3">
    <name type="scientific">Phytophthora megakarya</name>
    <dbReference type="NCBI Taxonomy" id="4795"/>
    <lineage>
        <taxon>Eukaryota</taxon>
        <taxon>Sar</taxon>
        <taxon>Stramenopiles</taxon>
        <taxon>Oomycota</taxon>
        <taxon>Peronosporomycetes</taxon>
        <taxon>Peronosporales</taxon>
        <taxon>Peronosporaceae</taxon>
        <taxon>Phytophthora</taxon>
    </lineage>
</organism>
<evidence type="ECO:0000259" key="1">
    <source>
        <dbReference type="Pfam" id="PF21056"/>
    </source>
</evidence>
<feature type="domain" description="ZSWIM1/3 RNaseH-like" evidence="1">
    <location>
        <begin position="53"/>
        <end position="149"/>
    </location>
</feature>
<dbReference type="PANTHER" id="PTHR31569">
    <property type="entry name" value="SWIM-TYPE DOMAIN-CONTAINING PROTEIN"/>
    <property type="match status" value="1"/>
</dbReference>